<reference evidence="2 3" key="1">
    <citation type="submission" date="2018-05" db="EMBL/GenBank/DDBJ databases">
        <title>Evolution of GPA BGCs.</title>
        <authorList>
            <person name="Waglechner N."/>
            <person name="Wright G.D."/>
        </authorList>
    </citation>
    <scope>NUCLEOTIDE SEQUENCE [LARGE SCALE GENOMIC DNA]</scope>
    <source>
        <strain evidence="2 3">A82846</strain>
    </source>
</reference>
<dbReference type="InterPro" id="IPR039422">
    <property type="entry name" value="MarR/SlyA-like"/>
</dbReference>
<dbReference type="Proteomes" id="UP000287547">
    <property type="component" value="Unassembled WGS sequence"/>
</dbReference>
<comment type="caution">
    <text evidence="2">The sequence shown here is derived from an EMBL/GenBank/DDBJ whole genome shotgun (WGS) entry which is preliminary data.</text>
</comment>
<proteinExistence type="predicted"/>
<dbReference type="InterPro" id="IPR000835">
    <property type="entry name" value="HTH_MarR-typ"/>
</dbReference>
<protein>
    <submittedName>
        <fullName evidence="2">MarR family transcriptional regulator</fullName>
    </submittedName>
</protein>
<organism evidence="2 3">
    <name type="scientific">Kibdelosporangium aridum</name>
    <dbReference type="NCBI Taxonomy" id="2030"/>
    <lineage>
        <taxon>Bacteria</taxon>
        <taxon>Bacillati</taxon>
        <taxon>Actinomycetota</taxon>
        <taxon>Actinomycetes</taxon>
        <taxon>Pseudonocardiales</taxon>
        <taxon>Pseudonocardiaceae</taxon>
        <taxon>Kibdelosporangium</taxon>
    </lineage>
</organism>
<dbReference type="Gene3D" id="1.10.10.10">
    <property type="entry name" value="Winged helix-like DNA-binding domain superfamily/Winged helix DNA-binding domain"/>
    <property type="match status" value="1"/>
</dbReference>
<dbReference type="PROSITE" id="PS50995">
    <property type="entry name" value="HTH_MARR_2"/>
    <property type="match status" value="1"/>
</dbReference>
<evidence type="ECO:0000313" key="2">
    <source>
        <dbReference type="EMBL" id="RSM74387.1"/>
    </source>
</evidence>
<dbReference type="SMART" id="SM00347">
    <property type="entry name" value="HTH_MARR"/>
    <property type="match status" value="1"/>
</dbReference>
<gene>
    <name evidence="2" type="ORF">DMH04_40330</name>
</gene>
<accession>A0A428YWL6</accession>
<evidence type="ECO:0000259" key="1">
    <source>
        <dbReference type="PROSITE" id="PS50995"/>
    </source>
</evidence>
<dbReference type="EMBL" id="QHKI01000052">
    <property type="protein sequence ID" value="RSM74387.1"/>
    <property type="molecule type" value="Genomic_DNA"/>
</dbReference>
<dbReference type="InterPro" id="IPR036390">
    <property type="entry name" value="WH_DNA-bd_sf"/>
</dbReference>
<dbReference type="OrthoDB" id="8129006at2"/>
<dbReference type="GO" id="GO:0006950">
    <property type="term" value="P:response to stress"/>
    <property type="evidence" value="ECO:0007669"/>
    <property type="project" value="TreeGrafter"/>
</dbReference>
<dbReference type="GO" id="GO:0003700">
    <property type="term" value="F:DNA-binding transcription factor activity"/>
    <property type="evidence" value="ECO:0007669"/>
    <property type="project" value="InterPro"/>
</dbReference>
<name>A0A428YWL6_KIBAR</name>
<dbReference type="PANTHER" id="PTHR33164">
    <property type="entry name" value="TRANSCRIPTIONAL REGULATOR, MARR FAMILY"/>
    <property type="match status" value="1"/>
</dbReference>
<dbReference type="PANTHER" id="PTHR33164:SF106">
    <property type="entry name" value="TRANSCRIPTIONAL REGULATORY PROTEIN"/>
    <property type="match status" value="1"/>
</dbReference>
<evidence type="ECO:0000313" key="3">
    <source>
        <dbReference type="Proteomes" id="UP000287547"/>
    </source>
</evidence>
<dbReference type="SUPFAM" id="SSF46785">
    <property type="entry name" value="Winged helix' DNA-binding domain"/>
    <property type="match status" value="1"/>
</dbReference>
<dbReference type="Pfam" id="PF12802">
    <property type="entry name" value="MarR_2"/>
    <property type="match status" value="1"/>
</dbReference>
<dbReference type="InterPro" id="IPR036388">
    <property type="entry name" value="WH-like_DNA-bd_sf"/>
</dbReference>
<dbReference type="AlphaFoldDB" id="A0A428YWL6"/>
<sequence>MCGVDRNEARGDLGGRAELLAAIENAARISAGRGVFFHQAVANRLGINTSDLNCLNILQLTGPLTAGQLAERAGLTKGGAITAALDRMERAGLIKRERDPRDRRRTIIRHTQEALDRIAPLMPAEPWREVYSHFSDDDLRIVLDYTERSSEAARICIEKLLGT</sequence>
<feature type="domain" description="HTH marR-type" evidence="1">
    <location>
        <begin position="16"/>
        <end position="151"/>
    </location>
</feature>